<evidence type="ECO:0000256" key="1">
    <source>
        <dbReference type="SAM" id="MobiDB-lite"/>
    </source>
</evidence>
<dbReference type="Proteomes" id="UP000829354">
    <property type="component" value="Chromosome V"/>
</dbReference>
<proteinExistence type="predicted"/>
<dbReference type="EMBL" id="CP092624">
    <property type="protein sequence ID" value="UMM38057.1"/>
    <property type="molecule type" value="Genomic_DNA"/>
</dbReference>
<name>A0AAE9JP63_CAEBR</name>
<sequence>MGAIGRKKIYLTFAEKELRREGGDDYAADDPQEDKLRMAEAAALQKRMEDDMREAEAIRKEEEILDRAQNTQDSRRGATAT</sequence>
<protein>
    <submittedName>
        <fullName evidence="2">Uncharacterized protein</fullName>
    </submittedName>
</protein>
<organism evidence="2 3">
    <name type="scientific">Caenorhabditis briggsae</name>
    <dbReference type="NCBI Taxonomy" id="6238"/>
    <lineage>
        <taxon>Eukaryota</taxon>
        <taxon>Metazoa</taxon>
        <taxon>Ecdysozoa</taxon>
        <taxon>Nematoda</taxon>
        <taxon>Chromadorea</taxon>
        <taxon>Rhabditida</taxon>
        <taxon>Rhabditina</taxon>
        <taxon>Rhabditomorpha</taxon>
        <taxon>Rhabditoidea</taxon>
        <taxon>Rhabditidae</taxon>
        <taxon>Peloderinae</taxon>
        <taxon>Caenorhabditis</taxon>
    </lineage>
</organism>
<reference evidence="2 3" key="1">
    <citation type="submission" date="2022-04" db="EMBL/GenBank/DDBJ databases">
        <title>Chromosome-level reference genomes for two strains of Caenorhabditis briggsae: an improved platform for comparative genomics.</title>
        <authorList>
            <person name="Stevens L."/>
            <person name="Andersen E."/>
        </authorList>
    </citation>
    <scope>NUCLEOTIDE SEQUENCE [LARGE SCALE GENOMIC DNA]</scope>
    <source>
        <strain evidence="2">VX34</strain>
        <tissue evidence="2">Whole-organism</tissue>
    </source>
</reference>
<evidence type="ECO:0000313" key="3">
    <source>
        <dbReference type="Proteomes" id="UP000829354"/>
    </source>
</evidence>
<dbReference type="AlphaFoldDB" id="A0AAE9JP63"/>
<feature type="region of interest" description="Disordered" evidence="1">
    <location>
        <begin position="61"/>
        <end position="81"/>
    </location>
</feature>
<gene>
    <name evidence="2" type="ORF">L5515_009624</name>
</gene>
<accession>A0AAE9JP63</accession>
<evidence type="ECO:0000313" key="2">
    <source>
        <dbReference type="EMBL" id="UMM38057.1"/>
    </source>
</evidence>
<keyword evidence="3" id="KW-1185">Reference proteome</keyword>